<evidence type="ECO:0000313" key="3">
    <source>
        <dbReference type="EMBL" id="SDK21153.1"/>
    </source>
</evidence>
<proteinExistence type="predicted"/>
<dbReference type="OrthoDB" id="9797746at2"/>
<keyword evidence="4" id="KW-1185">Reference proteome</keyword>
<evidence type="ECO:0000313" key="4">
    <source>
        <dbReference type="Proteomes" id="UP000198694"/>
    </source>
</evidence>
<keyword evidence="1" id="KW-1133">Transmembrane helix</keyword>
<sequence length="94" mass="10865">MGEPEKVQSLDDKQNWYWKKNIKLITGLLIIWFLVGLGGGVLFAAPLNEVPFFGVTLSFWIAQQGAILVFILLILSYAIRMDKLDREYFEKKEQ</sequence>
<dbReference type="RefSeq" id="WP_093214319.1">
    <property type="nucleotide sequence ID" value="NZ_FNFL01000003.1"/>
</dbReference>
<organism evidence="3 4">
    <name type="scientific">Sediminibacillus albus</name>
    <dbReference type="NCBI Taxonomy" id="407036"/>
    <lineage>
        <taxon>Bacteria</taxon>
        <taxon>Bacillati</taxon>
        <taxon>Bacillota</taxon>
        <taxon>Bacilli</taxon>
        <taxon>Bacillales</taxon>
        <taxon>Bacillaceae</taxon>
        <taxon>Sediminibacillus</taxon>
    </lineage>
</organism>
<gene>
    <name evidence="3" type="ORF">SAMN05216243_2351</name>
</gene>
<dbReference type="NCBIfam" id="TIGR03647">
    <property type="entry name" value="Na_symport_sm"/>
    <property type="match status" value="1"/>
</dbReference>
<keyword evidence="1" id="KW-0812">Transmembrane</keyword>
<reference evidence="3 4" key="1">
    <citation type="submission" date="2016-10" db="EMBL/GenBank/DDBJ databases">
        <authorList>
            <person name="de Groot N.N."/>
        </authorList>
    </citation>
    <scope>NUCLEOTIDE SEQUENCE [LARGE SCALE GENOMIC DNA]</scope>
    <source>
        <strain evidence="3 4">CGMCC 1.6502</strain>
    </source>
</reference>
<dbReference type="Pfam" id="PF13937">
    <property type="entry name" value="DUF4212"/>
    <property type="match status" value="1"/>
</dbReference>
<dbReference type="EMBL" id="FNFL01000003">
    <property type="protein sequence ID" value="SDK21153.1"/>
    <property type="molecule type" value="Genomic_DNA"/>
</dbReference>
<protein>
    <submittedName>
        <fullName evidence="3">Putative solute:sodium symporter small subunit</fullName>
    </submittedName>
</protein>
<name>A0A1G9A1E3_9BACI</name>
<accession>A0A1G9A1E3</accession>
<feature type="transmembrane region" description="Helical" evidence="1">
    <location>
        <begin position="21"/>
        <end position="45"/>
    </location>
</feature>
<evidence type="ECO:0000259" key="2">
    <source>
        <dbReference type="Pfam" id="PF13937"/>
    </source>
</evidence>
<dbReference type="AlphaFoldDB" id="A0A1G9A1E3"/>
<dbReference type="Proteomes" id="UP000198694">
    <property type="component" value="Unassembled WGS sequence"/>
</dbReference>
<evidence type="ECO:0000256" key="1">
    <source>
        <dbReference type="SAM" id="Phobius"/>
    </source>
</evidence>
<keyword evidence="1" id="KW-0472">Membrane</keyword>
<dbReference type="InterPro" id="IPR019886">
    <property type="entry name" value="Na_symporter_ssu"/>
</dbReference>
<feature type="domain" description="Sodium symporter small subunit" evidence="2">
    <location>
        <begin position="16"/>
        <end position="88"/>
    </location>
</feature>
<dbReference type="STRING" id="407036.SAMN05216243_2351"/>
<feature type="transmembrane region" description="Helical" evidence="1">
    <location>
        <begin position="57"/>
        <end position="79"/>
    </location>
</feature>